<gene>
    <name evidence="10" type="primary">LOC120259088</name>
</gene>
<evidence type="ECO:0000313" key="9">
    <source>
        <dbReference type="Proteomes" id="UP001515500"/>
    </source>
</evidence>
<evidence type="ECO:0000256" key="1">
    <source>
        <dbReference type="ARBA" id="ARBA00002501"/>
    </source>
</evidence>
<evidence type="ECO:0000256" key="7">
    <source>
        <dbReference type="RuleBase" id="RU363107"/>
    </source>
</evidence>
<evidence type="ECO:0000256" key="5">
    <source>
        <dbReference type="ARBA" id="ARBA00022989"/>
    </source>
</evidence>
<dbReference type="Proteomes" id="UP001515500">
    <property type="component" value="Chromosome 4"/>
</dbReference>
<evidence type="ECO:0000256" key="6">
    <source>
        <dbReference type="ARBA" id="ARBA00023136"/>
    </source>
</evidence>
<name>A0AB40B5S0_DIOCR</name>
<sequence>MAGYGAKLRPAATAILSRARSTGKAITRFARPRSFSVPSDADAGAIRTVRNLIHFRHYYIVFLYIILLSSLIPRRHAAMLCLMATSKVAASYVALLKAFPNSPVLRFVDQRIVMVLFLMVIVVQMVITRAAKHLMISMAVGIPIVLAHAVFRARDDLAGEEAEPIADKKDVDLESQPE</sequence>
<dbReference type="GO" id="GO:0016020">
    <property type="term" value="C:membrane"/>
    <property type="evidence" value="ECO:0007669"/>
    <property type="project" value="UniProtKB-SubCell"/>
</dbReference>
<dbReference type="GeneID" id="120259088"/>
<comment type="subcellular location">
    <subcellularLocation>
        <location evidence="2 7">Membrane</location>
        <topology evidence="2 7">Multi-pass membrane protein</topology>
    </subcellularLocation>
</comment>
<keyword evidence="6 7" id="KW-0472">Membrane</keyword>
<evidence type="ECO:0000256" key="4">
    <source>
        <dbReference type="ARBA" id="ARBA00022692"/>
    </source>
</evidence>
<reference evidence="10" key="1">
    <citation type="submission" date="2025-08" db="UniProtKB">
        <authorList>
            <consortium name="RefSeq"/>
        </authorList>
    </citation>
    <scope>IDENTIFICATION</scope>
</reference>
<feature type="transmembrane region" description="Helical" evidence="7">
    <location>
        <begin position="108"/>
        <end position="127"/>
    </location>
</feature>
<dbReference type="RefSeq" id="XP_039122560.1">
    <property type="nucleotide sequence ID" value="XM_039266626.1"/>
</dbReference>
<feature type="transmembrane region" description="Helical" evidence="7">
    <location>
        <begin position="55"/>
        <end position="71"/>
    </location>
</feature>
<evidence type="ECO:0000256" key="2">
    <source>
        <dbReference type="ARBA" id="ARBA00004141"/>
    </source>
</evidence>
<keyword evidence="9" id="KW-1185">Reference proteome</keyword>
<protein>
    <recommendedName>
        <fullName evidence="7">PRA1 family protein</fullName>
    </recommendedName>
</protein>
<accession>A0AB40B5S0</accession>
<comment type="function">
    <text evidence="1 7">May be involved in both secretory and endocytic intracellular trafficking in the endosomal/prevacuolar compartments.</text>
</comment>
<feature type="transmembrane region" description="Helical" evidence="7">
    <location>
        <begin position="133"/>
        <end position="151"/>
    </location>
</feature>
<keyword evidence="4 7" id="KW-0812">Transmembrane</keyword>
<feature type="region of interest" description="Disordered" evidence="8">
    <location>
        <begin position="159"/>
        <end position="178"/>
    </location>
</feature>
<dbReference type="Pfam" id="PF03208">
    <property type="entry name" value="PRA1"/>
    <property type="match status" value="1"/>
</dbReference>
<evidence type="ECO:0000313" key="10">
    <source>
        <dbReference type="RefSeq" id="XP_039122560.1"/>
    </source>
</evidence>
<keyword evidence="5 7" id="KW-1133">Transmembrane helix</keyword>
<evidence type="ECO:0000256" key="3">
    <source>
        <dbReference type="ARBA" id="ARBA00006483"/>
    </source>
</evidence>
<proteinExistence type="inferred from homology"/>
<comment type="similarity">
    <text evidence="3 7">Belongs to the PRA1 family.</text>
</comment>
<dbReference type="PANTHER" id="PTHR38519:SF3">
    <property type="entry name" value="PRA1 FAMILY PROTEIN"/>
    <property type="match status" value="1"/>
</dbReference>
<dbReference type="GO" id="GO:0016192">
    <property type="term" value="P:vesicle-mediated transport"/>
    <property type="evidence" value="ECO:0007669"/>
    <property type="project" value="UniProtKB-ARBA"/>
</dbReference>
<evidence type="ECO:0000256" key="8">
    <source>
        <dbReference type="SAM" id="MobiDB-lite"/>
    </source>
</evidence>
<organism evidence="9 10">
    <name type="scientific">Dioscorea cayennensis subsp. rotundata</name>
    <name type="common">White Guinea yam</name>
    <name type="synonym">Dioscorea rotundata</name>
    <dbReference type="NCBI Taxonomy" id="55577"/>
    <lineage>
        <taxon>Eukaryota</taxon>
        <taxon>Viridiplantae</taxon>
        <taxon>Streptophyta</taxon>
        <taxon>Embryophyta</taxon>
        <taxon>Tracheophyta</taxon>
        <taxon>Spermatophyta</taxon>
        <taxon>Magnoliopsida</taxon>
        <taxon>Liliopsida</taxon>
        <taxon>Dioscoreales</taxon>
        <taxon>Dioscoreaceae</taxon>
        <taxon>Dioscorea</taxon>
    </lineage>
</organism>
<keyword evidence="7" id="KW-0813">Transport</keyword>
<feature type="transmembrane region" description="Helical" evidence="7">
    <location>
        <begin position="77"/>
        <end position="96"/>
    </location>
</feature>
<dbReference type="PANTHER" id="PTHR38519">
    <property type="entry name" value="PRA1 FAMILY PROTEIN"/>
    <property type="match status" value="1"/>
</dbReference>
<dbReference type="GO" id="GO:0005783">
    <property type="term" value="C:endoplasmic reticulum"/>
    <property type="evidence" value="ECO:0007669"/>
    <property type="project" value="UniProtKB-ARBA"/>
</dbReference>
<dbReference type="InterPro" id="IPR004895">
    <property type="entry name" value="Prenylated_rab_accept_PRA1"/>
</dbReference>
<dbReference type="AlphaFoldDB" id="A0AB40B5S0"/>